<protein>
    <submittedName>
        <fullName evidence="9">Unnamed protein product</fullName>
    </submittedName>
</protein>
<dbReference type="SUPFAM" id="SSF57701">
    <property type="entry name" value="Zn2/Cys6 DNA-binding domain"/>
    <property type="match status" value="1"/>
</dbReference>
<evidence type="ECO:0000313" key="9">
    <source>
        <dbReference type="EMBL" id="GMG52481.1"/>
    </source>
</evidence>
<evidence type="ECO:0000256" key="2">
    <source>
        <dbReference type="ARBA" id="ARBA00022833"/>
    </source>
</evidence>
<name>A0A9W6Z4M5_AMBMO</name>
<dbReference type="PANTHER" id="PTHR31668:SF26">
    <property type="entry name" value="GLUCOSE TRANSPORT TRANSCRIPTION REGULATOR RGT1-RELATED"/>
    <property type="match status" value="1"/>
</dbReference>
<feature type="domain" description="Zn(2)-C6 fungal-type" evidence="8">
    <location>
        <begin position="97"/>
        <end position="135"/>
    </location>
</feature>
<feature type="compositionally biased region" description="Polar residues" evidence="7">
    <location>
        <begin position="302"/>
        <end position="323"/>
    </location>
</feature>
<keyword evidence="2" id="KW-0862">Zinc</keyword>
<feature type="compositionally biased region" description="Low complexity" evidence="7">
    <location>
        <begin position="234"/>
        <end position="249"/>
    </location>
</feature>
<feature type="compositionally biased region" description="Low complexity" evidence="7">
    <location>
        <begin position="22"/>
        <end position="49"/>
    </location>
</feature>
<dbReference type="Proteomes" id="UP001165063">
    <property type="component" value="Unassembled WGS sequence"/>
</dbReference>
<keyword evidence="6" id="KW-0539">Nucleus</keyword>
<feature type="compositionally biased region" description="Low complexity" evidence="7">
    <location>
        <begin position="346"/>
        <end position="359"/>
    </location>
</feature>
<dbReference type="GO" id="GO:0000981">
    <property type="term" value="F:DNA-binding transcription factor activity, RNA polymerase II-specific"/>
    <property type="evidence" value="ECO:0007669"/>
    <property type="project" value="InterPro"/>
</dbReference>
<dbReference type="InterPro" id="IPR050797">
    <property type="entry name" value="Carb_Metab_Trans_Reg"/>
</dbReference>
<feature type="region of interest" description="Disordered" evidence="7">
    <location>
        <begin position="212"/>
        <end position="395"/>
    </location>
</feature>
<reference evidence="9" key="1">
    <citation type="submission" date="2023-04" db="EMBL/GenBank/DDBJ databases">
        <title>Ambrosiozyma monospora NBRC 1965.</title>
        <authorList>
            <person name="Ichikawa N."/>
            <person name="Sato H."/>
            <person name="Tonouchi N."/>
        </authorList>
    </citation>
    <scope>NUCLEOTIDE SEQUENCE</scope>
    <source>
        <strain evidence="9">NBRC 1965</strain>
    </source>
</reference>
<dbReference type="Pfam" id="PF00172">
    <property type="entry name" value="Zn_clus"/>
    <property type="match status" value="1"/>
</dbReference>
<sequence length="858" mass="94741">MVISKDSKLSPLLNQEDKPVESSSSSSNLKVNSLQSSANNSAASSVATSPRTMDAEFHPVSSASAVGSPANSEMSSHESSSTKTKEPPRKRSKASRACDECRRKKIRCDATLNITTNTVVKTCTTCERNGDLCTFTRVPLKRGPSKGYSKSHGHPDDNKKYKHRNSSVSTSTPNFPHAFPALIPLTGSVGGQSSQPFPSSGFRQQVMLPPLNSLHGQQGTILPPLHSPNDNRQRSSSINSNSSQQSQSSTTGPQGGVFWKVPYEMPHINSSNSISSGSGGGGGVMHHRSGSIDSVSSSISGTFTMNNNKMINSPQQHPPSSRAGSGIESMATSDSESEVDFPRMGSSSNNNPISSRPSSTVLSGMLNPISNSPRTSFARENTISPVPSHSSLQSLNQGLSQVNFRSSVSSTNSLPPMFPKQQQMQQRYVDLYKSIDYNLDIYFSKLHNQFPVLPSKQVISECLERMEMEEHMTVIELFSMALTAVNSSDINTEFAQIIKGFEQVATMYASKSYIYKNEYAKIIFLHTLVLMNYAVILSGHDYSLGFGVSFSVMKDWVIFKEGFNSLSFRCLITMLIMDNIYALYFGTPRSSTLCFSIDEDFVRNYLNVLDNSANGNSTPNKTVDGNCTTEFLKIGLHLIVLSNSSSNEEVNKPVEIKDAGNDIKFLNILKITNELYSFYYNLSMTLQQPQPLPPGKKIDDFIFETELEITKICKKIINLIDEQLDDFEIYKIQPLLALIVLKCFKILKICKVVLESLMQLNKVVSNENFNSRLVKLMESVQSNNSRLLSVILPNQLIKNFLNDKYKNDIVSNGDVIKFVKTSLNNSVDHLSVLQNWCRSSNVFLVSATSGDSMNGWYS</sequence>
<evidence type="ECO:0000313" key="10">
    <source>
        <dbReference type="Proteomes" id="UP001165063"/>
    </source>
</evidence>
<dbReference type="GO" id="GO:0003677">
    <property type="term" value="F:DNA binding"/>
    <property type="evidence" value="ECO:0007669"/>
    <property type="project" value="UniProtKB-KW"/>
</dbReference>
<feature type="region of interest" description="Disordered" evidence="7">
    <location>
        <begin position="137"/>
        <end position="175"/>
    </location>
</feature>
<dbReference type="SMART" id="SM00066">
    <property type="entry name" value="GAL4"/>
    <property type="match status" value="1"/>
</dbReference>
<feature type="compositionally biased region" description="Polar residues" evidence="7">
    <location>
        <begin position="368"/>
        <end position="387"/>
    </location>
</feature>
<gene>
    <name evidence="9" type="ORF">Amon01_000733300</name>
</gene>
<dbReference type="OrthoDB" id="5426978at2759"/>
<feature type="region of interest" description="Disordered" evidence="7">
    <location>
        <begin position="1"/>
        <end position="98"/>
    </location>
</feature>
<comment type="caution">
    <text evidence="9">The sequence shown here is derived from an EMBL/GenBank/DDBJ whole genome shotgun (WGS) entry which is preliminary data.</text>
</comment>
<proteinExistence type="predicted"/>
<feature type="compositionally biased region" description="Low complexity" evidence="7">
    <location>
        <begin position="291"/>
        <end position="301"/>
    </location>
</feature>
<dbReference type="PANTHER" id="PTHR31668">
    <property type="entry name" value="GLUCOSE TRANSPORT TRANSCRIPTION REGULATOR RGT1-RELATED-RELATED"/>
    <property type="match status" value="1"/>
</dbReference>
<dbReference type="Gene3D" id="4.10.240.10">
    <property type="entry name" value="Zn(2)-C6 fungal-type DNA-binding domain"/>
    <property type="match status" value="1"/>
</dbReference>
<keyword evidence="1" id="KW-0479">Metal-binding</keyword>
<organism evidence="9 10">
    <name type="scientific">Ambrosiozyma monospora</name>
    <name type="common">Yeast</name>
    <name type="synonym">Endomycopsis monosporus</name>
    <dbReference type="NCBI Taxonomy" id="43982"/>
    <lineage>
        <taxon>Eukaryota</taxon>
        <taxon>Fungi</taxon>
        <taxon>Dikarya</taxon>
        <taxon>Ascomycota</taxon>
        <taxon>Saccharomycotina</taxon>
        <taxon>Pichiomycetes</taxon>
        <taxon>Pichiales</taxon>
        <taxon>Pichiaceae</taxon>
        <taxon>Ambrosiozyma</taxon>
    </lineage>
</organism>
<dbReference type="AlphaFoldDB" id="A0A9W6Z4M5"/>
<dbReference type="EMBL" id="BSXU01005320">
    <property type="protein sequence ID" value="GMG52481.1"/>
    <property type="molecule type" value="Genomic_DNA"/>
</dbReference>
<accession>A0A9W6Z4M5</accession>
<dbReference type="CDD" id="cd00067">
    <property type="entry name" value="GAL4"/>
    <property type="match status" value="1"/>
</dbReference>
<evidence type="ECO:0000256" key="5">
    <source>
        <dbReference type="ARBA" id="ARBA00023163"/>
    </source>
</evidence>
<dbReference type="GO" id="GO:0008270">
    <property type="term" value="F:zinc ion binding"/>
    <property type="evidence" value="ECO:0007669"/>
    <property type="project" value="InterPro"/>
</dbReference>
<evidence type="ECO:0000256" key="7">
    <source>
        <dbReference type="SAM" id="MobiDB-lite"/>
    </source>
</evidence>
<keyword evidence="4" id="KW-0238">DNA-binding</keyword>
<dbReference type="InterPro" id="IPR001138">
    <property type="entry name" value="Zn2Cys6_DnaBD"/>
</dbReference>
<feature type="compositionally biased region" description="Basic residues" evidence="7">
    <location>
        <begin position="139"/>
        <end position="152"/>
    </location>
</feature>
<evidence type="ECO:0000259" key="8">
    <source>
        <dbReference type="PROSITE" id="PS50048"/>
    </source>
</evidence>
<feature type="compositionally biased region" description="Low complexity" evidence="7">
    <location>
        <begin position="59"/>
        <end position="81"/>
    </location>
</feature>
<evidence type="ECO:0000256" key="1">
    <source>
        <dbReference type="ARBA" id="ARBA00022723"/>
    </source>
</evidence>
<keyword evidence="5" id="KW-0804">Transcription</keyword>
<dbReference type="PROSITE" id="PS50048">
    <property type="entry name" value="ZN2_CY6_FUNGAL_2"/>
    <property type="match status" value="1"/>
</dbReference>
<dbReference type="InterPro" id="IPR036864">
    <property type="entry name" value="Zn2-C6_fun-type_DNA-bd_sf"/>
</dbReference>
<evidence type="ECO:0000256" key="3">
    <source>
        <dbReference type="ARBA" id="ARBA00023015"/>
    </source>
</evidence>
<evidence type="ECO:0000256" key="4">
    <source>
        <dbReference type="ARBA" id="ARBA00023125"/>
    </source>
</evidence>
<keyword evidence="10" id="KW-1185">Reference proteome</keyword>
<evidence type="ECO:0000256" key="6">
    <source>
        <dbReference type="ARBA" id="ARBA00023242"/>
    </source>
</evidence>
<keyword evidence="3" id="KW-0805">Transcription regulation</keyword>